<dbReference type="InterPro" id="IPR000602">
    <property type="entry name" value="Glyco_hydro_38_N"/>
</dbReference>
<dbReference type="STRING" id="1120990.SAMN03080614_10664"/>
<dbReference type="InterPro" id="IPR027291">
    <property type="entry name" value="Glyco_hydro_38_N_sf"/>
</dbReference>
<feature type="domain" description="Glycoside hydrolase family 38 central" evidence="5">
    <location>
        <begin position="288"/>
        <end position="358"/>
    </location>
</feature>
<dbReference type="SUPFAM" id="SSF88713">
    <property type="entry name" value="Glycoside hydrolase/deacetylase"/>
    <property type="match status" value="1"/>
</dbReference>
<dbReference type="Gene3D" id="3.20.110.10">
    <property type="entry name" value="Glycoside hydrolase 38, N terminal domain"/>
    <property type="match status" value="1"/>
</dbReference>
<dbReference type="InterPro" id="IPR028995">
    <property type="entry name" value="Glyco_hydro_57/38_cen_sf"/>
</dbReference>
<dbReference type="SUPFAM" id="SSF74650">
    <property type="entry name" value="Galactose mutarotase-like"/>
    <property type="match status" value="1"/>
</dbReference>
<dbReference type="GO" id="GO:0004559">
    <property type="term" value="F:alpha-mannosidase activity"/>
    <property type="evidence" value="ECO:0007669"/>
    <property type="project" value="InterPro"/>
</dbReference>
<dbReference type="Gene3D" id="1.20.1270.50">
    <property type="entry name" value="Glycoside hydrolase family 38, central domain"/>
    <property type="match status" value="1"/>
</dbReference>
<keyword evidence="7" id="KW-1185">Reference proteome</keyword>
<evidence type="ECO:0000256" key="3">
    <source>
        <dbReference type="ARBA" id="ARBA00022801"/>
    </source>
</evidence>
<reference evidence="7" key="1">
    <citation type="submission" date="2016-10" db="EMBL/GenBank/DDBJ databases">
        <authorList>
            <person name="Varghese N."/>
            <person name="Submissions S."/>
        </authorList>
    </citation>
    <scope>NUCLEOTIDE SEQUENCE [LARGE SCALE GENOMIC DNA]</scope>
    <source>
        <strain evidence="7">DSM 13577</strain>
    </source>
</reference>
<dbReference type="OrthoDB" id="9764050at2"/>
<dbReference type="RefSeq" id="WP_091351441.1">
    <property type="nucleotide sequence ID" value="NZ_FOIF01000066.1"/>
</dbReference>
<dbReference type="CDD" id="cd10815">
    <property type="entry name" value="GH38N_AMII_EcMngB_like"/>
    <property type="match status" value="1"/>
</dbReference>
<dbReference type="Gene3D" id="2.70.98.30">
    <property type="entry name" value="Golgi alpha-mannosidase II, domain 4"/>
    <property type="match status" value="1"/>
</dbReference>
<dbReference type="PANTHER" id="PTHR46017:SF2">
    <property type="entry name" value="MANNOSYLGLYCERATE HYDROLASE"/>
    <property type="match status" value="1"/>
</dbReference>
<dbReference type="GO" id="GO:0009313">
    <property type="term" value="P:oligosaccharide catabolic process"/>
    <property type="evidence" value="ECO:0007669"/>
    <property type="project" value="TreeGrafter"/>
</dbReference>
<gene>
    <name evidence="6" type="ORF">SAMN03080614_10664</name>
</gene>
<dbReference type="Proteomes" id="UP000243819">
    <property type="component" value="Unassembled WGS sequence"/>
</dbReference>
<dbReference type="GO" id="GO:0030246">
    <property type="term" value="F:carbohydrate binding"/>
    <property type="evidence" value="ECO:0007669"/>
    <property type="project" value="InterPro"/>
</dbReference>
<dbReference type="SMART" id="SM00872">
    <property type="entry name" value="Alpha-mann_mid"/>
    <property type="match status" value="1"/>
</dbReference>
<dbReference type="InterPro" id="IPR011330">
    <property type="entry name" value="Glyco_hydro/deAcase_b/a-brl"/>
</dbReference>
<evidence type="ECO:0000313" key="7">
    <source>
        <dbReference type="Proteomes" id="UP000243819"/>
    </source>
</evidence>
<dbReference type="Pfam" id="PF07748">
    <property type="entry name" value="Glyco_hydro_38C"/>
    <property type="match status" value="1"/>
</dbReference>
<name>A0A1I0CBG3_9FIRM</name>
<dbReference type="InterPro" id="IPR037094">
    <property type="entry name" value="Glyco_hydro_38_cen_sf"/>
</dbReference>
<evidence type="ECO:0000256" key="4">
    <source>
        <dbReference type="ARBA" id="ARBA00023295"/>
    </source>
</evidence>
<dbReference type="InterPro" id="IPR011013">
    <property type="entry name" value="Gal_mutarotase_sf_dom"/>
</dbReference>
<evidence type="ECO:0000313" key="6">
    <source>
        <dbReference type="EMBL" id="SET16782.1"/>
    </source>
</evidence>
<dbReference type="PANTHER" id="PTHR46017">
    <property type="entry name" value="ALPHA-MANNOSIDASE 2C1"/>
    <property type="match status" value="1"/>
</dbReference>
<comment type="similarity">
    <text evidence="1">Belongs to the glycosyl hydrolase 38 family.</text>
</comment>
<dbReference type="Gene3D" id="2.60.40.2220">
    <property type="match status" value="1"/>
</dbReference>
<evidence type="ECO:0000259" key="5">
    <source>
        <dbReference type="SMART" id="SM00872"/>
    </source>
</evidence>
<dbReference type="InterPro" id="IPR011682">
    <property type="entry name" value="Glyco_hydro_38_C"/>
</dbReference>
<dbReference type="GO" id="GO:0006013">
    <property type="term" value="P:mannose metabolic process"/>
    <property type="evidence" value="ECO:0007669"/>
    <property type="project" value="InterPro"/>
</dbReference>
<dbReference type="Pfam" id="PF01074">
    <property type="entry name" value="Glyco_hydro_38N"/>
    <property type="match status" value="1"/>
</dbReference>
<dbReference type="AlphaFoldDB" id="A0A1I0CBG3"/>
<proteinExistence type="inferred from homology"/>
<evidence type="ECO:0000256" key="2">
    <source>
        <dbReference type="ARBA" id="ARBA00022723"/>
    </source>
</evidence>
<keyword evidence="4" id="KW-0326">Glycosidase</keyword>
<dbReference type="InterPro" id="IPR015341">
    <property type="entry name" value="Glyco_hydro_38_cen"/>
</dbReference>
<keyword evidence="3" id="KW-0378">Hydrolase</keyword>
<organism evidence="6 7">
    <name type="scientific">Anaerobranca gottschalkii DSM 13577</name>
    <dbReference type="NCBI Taxonomy" id="1120990"/>
    <lineage>
        <taxon>Bacteria</taxon>
        <taxon>Bacillati</taxon>
        <taxon>Bacillota</taxon>
        <taxon>Clostridia</taxon>
        <taxon>Eubacteriales</taxon>
        <taxon>Proteinivoracaceae</taxon>
        <taxon>Anaerobranca</taxon>
    </lineage>
</organism>
<sequence>MDKAKKVFVVPHSHWDREWYFTIEDSNVLLCENLEYLINVLEKNEDFKSYVFDGQISIIEEFLNIYPEKVEKITNLIKNKRLLVGPWYTQTDTLLVNKESIIRNLLYGTKIGQEMGYYMKIGYLPDVFGQNSYLPSIFEGFGIEYAVVQRGIYEDQLKGDLNFIWQSPDGKRIKTNNIYLGYGPGKFLSSESDYVNTELLPILEKLSKLNKNSNNILLPAGGDQVLVNKNLPKVIKEINSINSNYYLMLSDYEEFMKETWKDSNFSNVIEGELIACQNSRIHNTIRSQRYDIKSLNNIIENKILYILEPLCVIGKSLGIKYPSKLIDNIWKKMFDVHAHDSICGCNSDETNTNILIRLNKVNNTIDCIINILKKQLTYAISKGCEKEEIFVVFNTMPHSRNINIKTILYTKNKDFGLFDLNKNPINFDVIEQNYVSGGKKIVVTAEGEKEIEIEGYYRNVLNVEINDIPSMGYATFIIEDNIKLKNCRTMVTNRKLSNKISNELYEIKCESGELSLLYKVTNKKLKNFIIFEEQADDGDSYDFSPLEGDKPLYIKNARVMEVYKGDLVQIMKVSHTINLPLDIEKRKNKDFSHVFSIETTFELRKGENFIRVKHEIDNNIMDHRVRVIFNTDIKNIKYSYVDQGFSVIKHNIENPYFKDWASKEFVEAPVSIYPLENFAAITDEKSNFAVITKGIKEYEAFKDGRLALTLFRSVGVLGKDNIAWRPGRASGINNKVVYTPKAQLLKRMEFEYAVFFEDSSFEPGKIFKVSYDFIEHFAVYQKQSLNIFHERLEKFQIPLPIEKLPSVYSLFSIDNDRVFISCCKLAHEKDGIIVRVFNPSEIKQDFNIKYSKNPQITFVNLFEDEIKTEEGKIKVNPKSYVTLKIKSIEGEK</sequence>
<dbReference type="SUPFAM" id="SSF88688">
    <property type="entry name" value="Families 57/38 glycoside transferase middle domain"/>
    <property type="match status" value="1"/>
</dbReference>
<dbReference type="GO" id="GO:0046872">
    <property type="term" value="F:metal ion binding"/>
    <property type="evidence" value="ECO:0007669"/>
    <property type="project" value="UniProtKB-KW"/>
</dbReference>
<protein>
    <submittedName>
        <fullName evidence="6">Alpha-mannosidase</fullName>
    </submittedName>
</protein>
<dbReference type="EMBL" id="FOIF01000066">
    <property type="protein sequence ID" value="SET16782.1"/>
    <property type="molecule type" value="Genomic_DNA"/>
</dbReference>
<accession>A0A1I0CBG3</accession>
<evidence type="ECO:0000256" key="1">
    <source>
        <dbReference type="ARBA" id="ARBA00009792"/>
    </source>
</evidence>
<keyword evidence="2" id="KW-0479">Metal-binding</keyword>